<dbReference type="AlphaFoldDB" id="A0A0F9ETD3"/>
<proteinExistence type="predicted"/>
<protein>
    <submittedName>
        <fullName evidence="1">Uncharacterized protein</fullName>
    </submittedName>
</protein>
<evidence type="ECO:0000313" key="2">
    <source>
        <dbReference type="EMBL" id="KKL95315.1"/>
    </source>
</evidence>
<dbReference type="EMBL" id="LAZR01035590">
    <property type="protein sequence ID" value="KKL27108.1"/>
    <property type="molecule type" value="Genomic_DNA"/>
</dbReference>
<reference evidence="1" key="1">
    <citation type="journal article" date="2015" name="Nature">
        <title>Complex archaea that bridge the gap between prokaryotes and eukaryotes.</title>
        <authorList>
            <person name="Spang A."/>
            <person name="Saw J.H."/>
            <person name="Jorgensen S.L."/>
            <person name="Zaremba-Niedzwiedzka K."/>
            <person name="Martijn J."/>
            <person name="Lind A.E."/>
            <person name="van Eijk R."/>
            <person name="Schleper C."/>
            <person name="Guy L."/>
            <person name="Ettema T.J."/>
        </authorList>
    </citation>
    <scope>NUCLEOTIDE SEQUENCE</scope>
</reference>
<evidence type="ECO:0000313" key="1">
    <source>
        <dbReference type="EMBL" id="KKL27108.1"/>
    </source>
</evidence>
<name>A0A0F9ETD3_9ZZZZ</name>
<organism evidence="1">
    <name type="scientific">marine sediment metagenome</name>
    <dbReference type="NCBI Taxonomy" id="412755"/>
    <lineage>
        <taxon>unclassified sequences</taxon>
        <taxon>metagenomes</taxon>
        <taxon>ecological metagenomes</taxon>
    </lineage>
</organism>
<comment type="caution">
    <text evidence="1">The sequence shown here is derived from an EMBL/GenBank/DDBJ whole genome shotgun (WGS) entry which is preliminary data.</text>
</comment>
<dbReference type="EMBL" id="LAZR01018707">
    <property type="protein sequence ID" value="KKL95315.1"/>
    <property type="molecule type" value="Genomic_DNA"/>
</dbReference>
<accession>A0A0F9ETD3</accession>
<sequence>MNNRKWMQLSSALIIASILLIGAVQRFDHIQAKKITVTGSGGLVLGVSSGALRINGKQLILDVDADTSITCDTDDQCDWELGGQDEYVFTAAIFDIGEGTLTRIDLDADNDTSIRSRDDDTIDFELGGSDVFSMTASNFYLNAKILATDEDQDTTIRSSVDDVLTITLGAVAGHLDVAIGNLKVGDGTPSFTQDGEDAYVEGVLEAASDVIMGAQSTISVVFGIPITPTGWYQPIESADFGAGDGQAVTPIAAPSGDTNGTRLLLYNINASQVITIDGTGTTVECKADVILAPTDTLELFWNGDDWKCISNYDNS</sequence>
<gene>
    <name evidence="2" type="ORF">LCGC14_1855830</name>
    <name evidence="1" type="ORF">LCGC14_2388490</name>
</gene>